<dbReference type="Proteomes" id="UP000245133">
    <property type="component" value="Unassembled WGS sequence"/>
</dbReference>
<dbReference type="RefSeq" id="WP_108973703.1">
    <property type="nucleotide sequence ID" value="NZ_BFBB01000002.1"/>
</dbReference>
<evidence type="ECO:0000256" key="6">
    <source>
        <dbReference type="ARBA" id="ARBA00049417"/>
    </source>
</evidence>
<evidence type="ECO:0000256" key="1">
    <source>
        <dbReference type="ARBA" id="ARBA00012506"/>
    </source>
</evidence>
<keyword evidence="9" id="KW-1185">Reference proteome</keyword>
<name>A0A2P2DX05_9LEPT</name>
<dbReference type="OrthoDB" id="338748at2"/>
<gene>
    <name evidence="8" type="ORF">LPTSP4_06790</name>
</gene>
<dbReference type="Gene3D" id="1.10.3210.10">
    <property type="entry name" value="Hypothetical protein af1432"/>
    <property type="match status" value="1"/>
</dbReference>
<evidence type="ECO:0000256" key="2">
    <source>
        <dbReference type="ARBA" id="ARBA00022723"/>
    </source>
</evidence>
<dbReference type="GO" id="GO:0046872">
    <property type="term" value="F:metal ion binding"/>
    <property type="evidence" value="ECO:0007669"/>
    <property type="project" value="UniProtKB-KW"/>
</dbReference>
<dbReference type="GO" id="GO:0000166">
    <property type="term" value="F:nucleotide binding"/>
    <property type="evidence" value="ECO:0007669"/>
    <property type="project" value="UniProtKB-KW"/>
</dbReference>
<dbReference type="SUPFAM" id="SSF109604">
    <property type="entry name" value="HD-domain/PDEase-like"/>
    <property type="match status" value="1"/>
</dbReference>
<evidence type="ECO:0000256" key="4">
    <source>
        <dbReference type="ARBA" id="ARBA00022801"/>
    </source>
</evidence>
<dbReference type="InterPro" id="IPR003607">
    <property type="entry name" value="HD/PDEase_dom"/>
</dbReference>
<organism evidence="8 9">
    <name type="scientific">Leptospira ryugenii</name>
    <dbReference type="NCBI Taxonomy" id="1917863"/>
    <lineage>
        <taxon>Bacteria</taxon>
        <taxon>Pseudomonadati</taxon>
        <taxon>Spirochaetota</taxon>
        <taxon>Spirochaetia</taxon>
        <taxon>Leptospirales</taxon>
        <taxon>Leptospiraceae</taxon>
        <taxon>Leptospira</taxon>
    </lineage>
</organism>
<evidence type="ECO:0000313" key="9">
    <source>
        <dbReference type="Proteomes" id="UP000245133"/>
    </source>
</evidence>
<evidence type="ECO:0000313" key="8">
    <source>
        <dbReference type="EMBL" id="GBF49169.1"/>
    </source>
</evidence>
<evidence type="ECO:0000256" key="5">
    <source>
        <dbReference type="ARBA" id="ARBA00023004"/>
    </source>
</evidence>
<dbReference type="PANTHER" id="PTHR35795">
    <property type="entry name" value="SLR1885 PROTEIN"/>
    <property type="match status" value="1"/>
</dbReference>
<dbReference type="CDD" id="cd00077">
    <property type="entry name" value="HDc"/>
    <property type="match status" value="1"/>
</dbReference>
<evidence type="ECO:0000256" key="3">
    <source>
        <dbReference type="ARBA" id="ARBA00022741"/>
    </source>
</evidence>
<dbReference type="InterPro" id="IPR051094">
    <property type="entry name" value="Diverse_Catalytic_Enzymes"/>
</dbReference>
<keyword evidence="3" id="KW-0547">Nucleotide-binding</keyword>
<proteinExistence type="predicted"/>
<dbReference type="EC" id="3.6.1.41" evidence="1"/>
<comment type="caution">
    <text evidence="8">The sequence shown here is derived from an EMBL/GenBank/DDBJ whole genome shotgun (WGS) entry which is preliminary data.</text>
</comment>
<evidence type="ECO:0000259" key="7">
    <source>
        <dbReference type="SMART" id="SM00471"/>
    </source>
</evidence>
<comment type="catalytic activity">
    <reaction evidence="6">
        <text>P(1),P(4)-bis(5'-adenosyl) tetraphosphate + H2O = 2 ADP + 2 H(+)</text>
        <dbReference type="Rhea" id="RHEA:24252"/>
        <dbReference type="ChEBI" id="CHEBI:15377"/>
        <dbReference type="ChEBI" id="CHEBI:15378"/>
        <dbReference type="ChEBI" id="CHEBI:58141"/>
        <dbReference type="ChEBI" id="CHEBI:456216"/>
        <dbReference type="EC" id="3.6.1.41"/>
    </reaction>
</comment>
<keyword evidence="2" id="KW-0479">Metal-binding</keyword>
<dbReference type="NCBIfam" id="TIGR00488">
    <property type="entry name" value="bis(5'-nucleosyl)-tetraphosphatase (symmetrical) YqeK"/>
    <property type="match status" value="1"/>
</dbReference>
<dbReference type="PANTHER" id="PTHR35795:SF1">
    <property type="entry name" value="BIS(5'-NUCLEOSYL)-TETRAPHOSPHATASE, SYMMETRICAL"/>
    <property type="match status" value="1"/>
</dbReference>
<accession>A0A2P2DX05</accession>
<keyword evidence="4 8" id="KW-0378">Hydrolase</keyword>
<dbReference type="Pfam" id="PF01966">
    <property type="entry name" value="HD"/>
    <property type="match status" value="1"/>
</dbReference>
<dbReference type="EMBL" id="BFBB01000002">
    <property type="protein sequence ID" value="GBF49169.1"/>
    <property type="molecule type" value="Genomic_DNA"/>
</dbReference>
<sequence length="195" mass="22654">MSEDDWIEFFSKEVPKHITESRWQHCLRVANFAKRLSDLNHNQNQKKAYLAGILHDITKQKKTEFHLDLFGIKNLLDQVKTMPKEAYHAWSAPIYIEIEFGYQDASVFQAIRSHTMGGKNMGLLEKILYASDFLGSEYAGRQELFPFWVEKVEKDLNFGVNLKASQTINNLIESKRPISETTLETYHNSLPKNTE</sequence>
<reference evidence="8 9" key="1">
    <citation type="submission" date="2018-02" db="EMBL/GenBank/DDBJ databases">
        <title>Novel Leptospira species isolated from soil and water in Japan.</title>
        <authorList>
            <person name="Nakao R."/>
            <person name="Masuzawa T."/>
        </authorList>
    </citation>
    <scope>NUCLEOTIDE SEQUENCE [LARGE SCALE GENOMIC DNA]</scope>
    <source>
        <strain evidence="8 9">YH101</strain>
    </source>
</reference>
<feature type="domain" description="HD/PDEase" evidence="7">
    <location>
        <begin position="18"/>
        <end position="148"/>
    </location>
</feature>
<dbReference type="AlphaFoldDB" id="A0A2P2DX05"/>
<dbReference type="InterPro" id="IPR005249">
    <property type="entry name" value="YqeK"/>
</dbReference>
<dbReference type="SMART" id="SM00471">
    <property type="entry name" value="HDc"/>
    <property type="match status" value="1"/>
</dbReference>
<dbReference type="GO" id="GO:0008803">
    <property type="term" value="F:bis(5'-nucleosyl)-tetraphosphatase (symmetrical) activity"/>
    <property type="evidence" value="ECO:0007669"/>
    <property type="project" value="UniProtKB-EC"/>
</dbReference>
<dbReference type="InterPro" id="IPR006674">
    <property type="entry name" value="HD_domain"/>
</dbReference>
<protein>
    <recommendedName>
        <fullName evidence="1">bis(5'-nucleosyl)-tetraphosphatase (symmetrical)</fullName>
        <ecNumber evidence="1">3.6.1.41</ecNumber>
    </recommendedName>
</protein>
<keyword evidence="5" id="KW-0408">Iron</keyword>